<accession>A0A1Y5F134</accession>
<dbReference type="EMBL" id="MAAO01000016">
    <property type="protein sequence ID" value="OUR92844.1"/>
    <property type="molecule type" value="Genomic_DNA"/>
</dbReference>
<gene>
    <name evidence="1" type="ORF">A9Q84_20230</name>
</gene>
<dbReference type="Proteomes" id="UP000196531">
    <property type="component" value="Unassembled WGS sequence"/>
</dbReference>
<evidence type="ECO:0000313" key="1">
    <source>
        <dbReference type="EMBL" id="OUR92844.1"/>
    </source>
</evidence>
<protein>
    <submittedName>
        <fullName evidence="1">Uncharacterized protein</fullName>
    </submittedName>
</protein>
<comment type="caution">
    <text evidence="1">The sequence shown here is derived from an EMBL/GenBank/DDBJ whole genome shotgun (WGS) entry which is preliminary data.</text>
</comment>
<proteinExistence type="predicted"/>
<name>A0A1Y5F134_9BACT</name>
<evidence type="ECO:0000313" key="2">
    <source>
        <dbReference type="Proteomes" id="UP000196531"/>
    </source>
</evidence>
<organism evidence="1 2">
    <name type="scientific">Halobacteriovorax marinus</name>
    <dbReference type="NCBI Taxonomy" id="97084"/>
    <lineage>
        <taxon>Bacteria</taxon>
        <taxon>Pseudomonadati</taxon>
        <taxon>Bdellovibrionota</taxon>
        <taxon>Bacteriovoracia</taxon>
        <taxon>Bacteriovoracales</taxon>
        <taxon>Halobacteriovoraceae</taxon>
        <taxon>Halobacteriovorax</taxon>
    </lineage>
</organism>
<dbReference type="AlphaFoldDB" id="A0A1Y5F134"/>
<sequence>MRNLTLVILTFCFQLSCFSSESSLFNLGGVIPLGEKGDIALIGGECRKVYIFQHDWIVDKDLSFSELKMKNKFIQGERVKVPKSLYHLVLRPQSLDQERKENYLKNINFFIKTKLDEENRRVKKYQLDLEDTVYAKKCLSSIKEIQQVPLSVQNVVLALASTDIEFDYNISLRSDDRGILLELDIKNNPLHEKGRVFKKIVSGKIIKEAVLRMKTSFDEIEAEGFIRGDYAAFSEFEKKAYYEKVCWTTRTCKKYIFITKCKNRHHCRNEKRTTYVLKKMVSSQSMVIDFAFDEKADPLLEDRFYTKLYNKFLQTNFVSSLIDAAQRLIVYEPSALVRKSEIKNTISGRIFKEKTEDVFVAIAAEDIDKTIHDDINSFIKSSQFKCLINNNKKWIPRNSDCL</sequence>
<reference evidence="2" key="1">
    <citation type="journal article" date="2017" name="Proc. Natl. Acad. Sci. U.S.A.">
        <title>Simulation of Deepwater Horizon oil plume reveals substrate specialization within a complex community of hydrocarbon-degraders.</title>
        <authorList>
            <person name="Hu P."/>
            <person name="Dubinsky E.A."/>
            <person name="Probst A.J."/>
            <person name="Wang J."/>
            <person name="Sieber C.M.K."/>
            <person name="Tom L.M."/>
            <person name="Gardinali P."/>
            <person name="Banfield J.F."/>
            <person name="Atlas R.M."/>
            <person name="Andersen G.L."/>
        </authorList>
    </citation>
    <scope>NUCLEOTIDE SEQUENCE [LARGE SCALE GENOMIC DNA]</scope>
</reference>